<keyword evidence="3" id="KW-1185">Reference proteome</keyword>
<reference evidence="2 3" key="1">
    <citation type="journal article" date="2020" name="Microorganisms">
        <title>Osmotic Adaptation and Compatible Solute Biosynthesis of Phototrophic Bacteria as Revealed from Genome Analyses.</title>
        <authorList>
            <person name="Imhoff J.F."/>
            <person name="Rahn T."/>
            <person name="Kunzel S."/>
            <person name="Keller A."/>
            <person name="Neulinger S.C."/>
        </authorList>
    </citation>
    <scope>NUCLEOTIDE SEQUENCE [LARGE SCALE GENOMIC DNA]</scope>
    <source>
        <strain evidence="2 3">DSM 15382</strain>
    </source>
</reference>
<comment type="caution">
    <text evidence="2">The sequence shown here is derived from an EMBL/GenBank/DDBJ whole genome shotgun (WGS) entry which is preliminary data.</text>
</comment>
<name>A0ABS1CSU4_9PROT</name>
<protein>
    <recommendedName>
        <fullName evidence="4">HPF/RaiA family ribosome-associated protein</fullName>
    </recommendedName>
</protein>
<sequence length="149" mass="16255">MPALRAPRLQRCRHARVRLAAPSTGGRNRMEPRQTGDDAAPNVIVSGHQVDVGDALRGHATEQLQALSQKYFGGAQDVTCTFSRIGNGGFGCAIRVHSGRDLYFDGEAEHAAAPGAFALALERVSKQLRRRKRELREDKPTNPTRDGVL</sequence>
<proteinExistence type="predicted"/>
<dbReference type="InterPro" id="IPR003489">
    <property type="entry name" value="RHF/RaiA"/>
</dbReference>
<evidence type="ECO:0008006" key="4">
    <source>
        <dbReference type="Google" id="ProtNLM"/>
    </source>
</evidence>
<accession>A0ABS1CSU4</accession>
<dbReference type="SUPFAM" id="SSF69754">
    <property type="entry name" value="Ribosome binding protein Y (YfiA homologue)"/>
    <property type="match status" value="1"/>
</dbReference>
<dbReference type="Pfam" id="PF02482">
    <property type="entry name" value="Ribosomal_S30AE"/>
    <property type="match status" value="1"/>
</dbReference>
<dbReference type="Proteomes" id="UP000697995">
    <property type="component" value="Unassembled WGS sequence"/>
</dbReference>
<dbReference type="EMBL" id="NRSG01000015">
    <property type="protein sequence ID" value="MBK1657337.1"/>
    <property type="molecule type" value="Genomic_DNA"/>
</dbReference>
<feature type="region of interest" description="Disordered" evidence="1">
    <location>
        <begin position="130"/>
        <end position="149"/>
    </location>
</feature>
<dbReference type="Gene3D" id="3.30.160.100">
    <property type="entry name" value="Ribosome hibernation promotion factor-like"/>
    <property type="match status" value="1"/>
</dbReference>
<evidence type="ECO:0000256" key="1">
    <source>
        <dbReference type="SAM" id="MobiDB-lite"/>
    </source>
</evidence>
<gene>
    <name evidence="2" type="ORF">CKO45_03720</name>
</gene>
<dbReference type="InterPro" id="IPR036567">
    <property type="entry name" value="RHF-like"/>
</dbReference>
<evidence type="ECO:0000313" key="3">
    <source>
        <dbReference type="Proteomes" id="UP000697995"/>
    </source>
</evidence>
<evidence type="ECO:0000313" key="2">
    <source>
        <dbReference type="EMBL" id="MBK1657337.1"/>
    </source>
</evidence>
<organism evidence="2 3">
    <name type="scientific">Paracraurococcus ruber</name>
    <dbReference type="NCBI Taxonomy" id="77675"/>
    <lineage>
        <taxon>Bacteria</taxon>
        <taxon>Pseudomonadati</taxon>
        <taxon>Pseudomonadota</taxon>
        <taxon>Alphaproteobacteria</taxon>
        <taxon>Acetobacterales</taxon>
        <taxon>Roseomonadaceae</taxon>
        <taxon>Paracraurococcus</taxon>
    </lineage>
</organism>